<evidence type="ECO:0000256" key="1">
    <source>
        <dbReference type="ARBA" id="ARBA00023125"/>
    </source>
</evidence>
<dbReference type="RefSeq" id="WP_117505100.1">
    <property type="nucleotide sequence ID" value="NZ_QVEQ01000003.1"/>
</dbReference>
<dbReference type="Proteomes" id="UP000261140">
    <property type="component" value="Unassembled WGS sequence"/>
</dbReference>
<evidence type="ECO:0000313" key="3">
    <source>
        <dbReference type="EMBL" id="RGB71868.1"/>
    </source>
</evidence>
<dbReference type="GO" id="GO:0003677">
    <property type="term" value="F:DNA binding"/>
    <property type="evidence" value="ECO:0007669"/>
    <property type="project" value="UniProtKB-KW"/>
</dbReference>
<evidence type="ECO:0000259" key="2">
    <source>
        <dbReference type="PROSITE" id="PS50943"/>
    </source>
</evidence>
<reference evidence="3 4" key="1">
    <citation type="submission" date="2018-08" db="EMBL/GenBank/DDBJ databases">
        <title>A genome reference for cultivated species of the human gut microbiota.</title>
        <authorList>
            <person name="Zou Y."/>
            <person name="Xue W."/>
            <person name="Luo G."/>
        </authorList>
    </citation>
    <scope>NUCLEOTIDE SEQUENCE [LARGE SCALE GENOMIC DNA]</scope>
    <source>
        <strain evidence="3 4">AF36-11AT</strain>
    </source>
</reference>
<keyword evidence="1" id="KW-0238">DNA-binding</keyword>
<dbReference type="Pfam" id="PF01381">
    <property type="entry name" value="HTH_3"/>
    <property type="match status" value="1"/>
</dbReference>
<protein>
    <submittedName>
        <fullName evidence="3">XRE family transcriptional regulator</fullName>
    </submittedName>
</protein>
<dbReference type="AlphaFoldDB" id="A0A3E2TAZ8"/>
<dbReference type="Gene3D" id="1.10.260.40">
    <property type="entry name" value="lambda repressor-like DNA-binding domains"/>
    <property type="match status" value="1"/>
</dbReference>
<dbReference type="CDD" id="cd00093">
    <property type="entry name" value="HTH_XRE"/>
    <property type="match status" value="1"/>
</dbReference>
<dbReference type="EMBL" id="QVEQ01000003">
    <property type="protein sequence ID" value="RGB71868.1"/>
    <property type="molecule type" value="Genomic_DNA"/>
</dbReference>
<dbReference type="PANTHER" id="PTHR46558:SF11">
    <property type="entry name" value="HTH-TYPE TRANSCRIPTIONAL REGULATOR XRE"/>
    <property type="match status" value="1"/>
</dbReference>
<organism evidence="3 4">
    <name type="scientific">Faecalibacterium prausnitzii</name>
    <dbReference type="NCBI Taxonomy" id="853"/>
    <lineage>
        <taxon>Bacteria</taxon>
        <taxon>Bacillati</taxon>
        <taxon>Bacillota</taxon>
        <taxon>Clostridia</taxon>
        <taxon>Eubacteriales</taxon>
        <taxon>Oscillospiraceae</taxon>
        <taxon>Faecalibacterium</taxon>
    </lineage>
</organism>
<dbReference type="SUPFAM" id="SSF47413">
    <property type="entry name" value="lambda repressor-like DNA-binding domains"/>
    <property type="match status" value="1"/>
</dbReference>
<proteinExistence type="predicted"/>
<dbReference type="PROSITE" id="PS50943">
    <property type="entry name" value="HTH_CROC1"/>
    <property type="match status" value="1"/>
</dbReference>
<sequence length="187" mass="20969">MDKFSERLVALRKEKDLTQAEFARLCGKQRTTVSGYETEGKEPDFALLCQMADYFGVTTDYLLGREDERAHGNEAFRQDNANFKRRYDALPKELRAVVSSTFDSVYVLLSRCMNAQNAAEMALYRELFSELQTGRGEIKSILADCGGDLADAFPQIMEKQNTLKAKTASILDSLLQADVAALKDSNK</sequence>
<evidence type="ECO:0000313" key="4">
    <source>
        <dbReference type="Proteomes" id="UP000261140"/>
    </source>
</evidence>
<name>A0A3E2TAZ8_9FIRM</name>
<feature type="domain" description="HTH cro/C1-type" evidence="2">
    <location>
        <begin position="8"/>
        <end position="62"/>
    </location>
</feature>
<accession>A0A3E2TAZ8</accession>
<dbReference type="InterPro" id="IPR001387">
    <property type="entry name" value="Cro/C1-type_HTH"/>
</dbReference>
<gene>
    <name evidence="3" type="ORF">DWZ89_05025</name>
</gene>
<dbReference type="SMART" id="SM00530">
    <property type="entry name" value="HTH_XRE"/>
    <property type="match status" value="1"/>
</dbReference>
<comment type="caution">
    <text evidence="3">The sequence shown here is derived from an EMBL/GenBank/DDBJ whole genome shotgun (WGS) entry which is preliminary data.</text>
</comment>
<dbReference type="PANTHER" id="PTHR46558">
    <property type="entry name" value="TRACRIPTIONAL REGULATORY PROTEIN-RELATED-RELATED"/>
    <property type="match status" value="1"/>
</dbReference>
<dbReference type="InterPro" id="IPR010982">
    <property type="entry name" value="Lambda_DNA-bd_dom_sf"/>
</dbReference>